<dbReference type="Proteomes" id="UP000002705">
    <property type="component" value="Chromosome 3"/>
</dbReference>
<organism evidence="1 2">
    <name type="scientific">Burkholderia lata (strain ATCC 17760 / DSM 23089 / LMG 22485 / NCIMB 9086 / R18194 / 383)</name>
    <dbReference type="NCBI Taxonomy" id="482957"/>
    <lineage>
        <taxon>Bacteria</taxon>
        <taxon>Pseudomonadati</taxon>
        <taxon>Pseudomonadota</taxon>
        <taxon>Betaproteobacteria</taxon>
        <taxon>Burkholderiales</taxon>
        <taxon>Burkholderiaceae</taxon>
        <taxon>Burkholderia</taxon>
        <taxon>Burkholderia cepacia complex</taxon>
    </lineage>
</organism>
<name>Q39MV2_BURL3</name>
<dbReference type="AlphaFoldDB" id="Q39MV2"/>
<proteinExistence type="predicted"/>
<protein>
    <submittedName>
        <fullName evidence="1">Uncharacterized protein</fullName>
    </submittedName>
</protein>
<reference evidence="1" key="1">
    <citation type="submission" date="2009-01" db="EMBL/GenBank/DDBJ databases">
        <title>Complete sequence of chromosome 3 of Burkholderia sp. 383.</title>
        <authorList>
            <consortium name="US DOE Joint Genome Institute"/>
            <person name="Copeland A."/>
            <person name="Lucas S."/>
            <person name="Lapidus A."/>
            <person name="Barry K."/>
            <person name="Detter J.C."/>
            <person name="Glavina T."/>
            <person name="Hammon N."/>
            <person name="Israni S."/>
            <person name="Pitluck S."/>
            <person name="Chain P."/>
            <person name="Malfatti S."/>
            <person name="Shin M."/>
            <person name="Vergez L."/>
            <person name="Schmutz J."/>
            <person name="Larimer F."/>
            <person name="Land M."/>
            <person name="Kyrpides N."/>
            <person name="Lykidis A."/>
            <person name="Richardson P."/>
        </authorList>
    </citation>
    <scope>NUCLEOTIDE SEQUENCE</scope>
    <source>
        <strain evidence="1">383</strain>
    </source>
</reference>
<sequence length="117" mass="13868">MCNSYERKRVACARCQRISSVTAKAGNDARQRRRWMIYLPIVVIIVDWRNATRVERVRARLPSPYWRRQRQMKTMKSVNKMLPAQRFALPRQIRLPAYAAHAVMPSAFLADYDTRCR</sequence>
<evidence type="ECO:0000313" key="1">
    <source>
        <dbReference type="EMBL" id="ABB06214.1"/>
    </source>
</evidence>
<dbReference type="KEGG" id="bur:Bcep18194_C7170"/>
<accession>Q39MV2</accession>
<keyword evidence="2" id="KW-1185">Reference proteome</keyword>
<dbReference type="EMBL" id="CP000150">
    <property type="protein sequence ID" value="ABB06214.1"/>
    <property type="molecule type" value="Genomic_DNA"/>
</dbReference>
<evidence type="ECO:0000313" key="2">
    <source>
        <dbReference type="Proteomes" id="UP000002705"/>
    </source>
</evidence>
<gene>
    <name evidence="1" type="ordered locus">Bcep18194_C7170</name>
</gene>
<dbReference type="PATRIC" id="fig|482957.22.peg.7737"/>
<dbReference type="HOGENOM" id="CLU_2080336_0_0_4"/>